<dbReference type="EMBL" id="JAUBYV010000002">
    <property type="protein sequence ID" value="KAK2628642.1"/>
    <property type="molecule type" value="Genomic_DNA"/>
</dbReference>
<dbReference type="InterPro" id="IPR021858">
    <property type="entry name" value="Fun_TF"/>
</dbReference>
<evidence type="ECO:0000313" key="2">
    <source>
        <dbReference type="EMBL" id="KAK2628642.1"/>
    </source>
</evidence>
<feature type="region of interest" description="Disordered" evidence="1">
    <location>
        <begin position="76"/>
        <end position="179"/>
    </location>
</feature>
<dbReference type="PANTHER" id="PTHR37540:SF5">
    <property type="entry name" value="TRANSCRIPTION FACTOR DOMAIN-CONTAINING PROTEIN"/>
    <property type="match status" value="1"/>
</dbReference>
<dbReference type="PANTHER" id="PTHR37540">
    <property type="entry name" value="TRANSCRIPTION FACTOR (ACR-2), PUTATIVE-RELATED-RELATED"/>
    <property type="match status" value="1"/>
</dbReference>
<evidence type="ECO:0000313" key="3">
    <source>
        <dbReference type="Proteomes" id="UP001285354"/>
    </source>
</evidence>
<organism evidence="2 3">
    <name type="scientific">Diplocarpon rosae</name>
    <dbReference type="NCBI Taxonomy" id="946125"/>
    <lineage>
        <taxon>Eukaryota</taxon>
        <taxon>Fungi</taxon>
        <taxon>Dikarya</taxon>
        <taxon>Ascomycota</taxon>
        <taxon>Pezizomycotina</taxon>
        <taxon>Leotiomycetes</taxon>
        <taxon>Helotiales</taxon>
        <taxon>Drepanopezizaceae</taxon>
        <taxon>Diplocarpon</taxon>
    </lineage>
</organism>
<accession>A0AAD9T4M8</accession>
<gene>
    <name evidence="2" type="ORF">QTJ16_001745</name>
</gene>
<dbReference type="Proteomes" id="UP001285354">
    <property type="component" value="Unassembled WGS sequence"/>
</dbReference>
<dbReference type="AlphaFoldDB" id="A0AAD9T4M8"/>
<evidence type="ECO:0000256" key="1">
    <source>
        <dbReference type="SAM" id="MobiDB-lite"/>
    </source>
</evidence>
<dbReference type="Pfam" id="PF11951">
    <property type="entry name" value="Fungal_trans_2"/>
    <property type="match status" value="1"/>
</dbReference>
<reference evidence="2" key="1">
    <citation type="submission" date="2023-06" db="EMBL/GenBank/DDBJ databases">
        <title>Draft genome of Marssonina rosae.</title>
        <authorList>
            <person name="Cheng Q."/>
        </authorList>
    </citation>
    <scope>NUCLEOTIDE SEQUENCE</scope>
    <source>
        <strain evidence="2">R4</strain>
    </source>
</reference>
<name>A0AAD9T4M8_9HELO</name>
<protein>
    <recommendedName>
        <fullName evidence="4">Transcription factor domain-containing protein</fullName>
    </recommendedName>
</protein>
<sequence>MPAKSAKKGKFVTSVWRPLTLAPTKIFGAALSAGGKSEITLALPESAKSTLYSPRARPNNPEADFPARYLLSRLSNNMNSNIGDPSDKERPPPKPPTYSFITINDPKETKSRSKKRQVRSAVAYYQHHKNDSEDAEWVGRRRGLRKTPQSPTRASGFERTDSEGTTSTEPTPVPPEEITDSVSEFHHSYQPDVTFHGIRVDPYQSYPIDWNPNYGPILDFYVTHILIDTPAVSQPGTVFLLRSLWLPFMMTKRTIFYAALAFAGATFHSRLKGPMNAPTLLELRQKAIYSINRNLSDPELCKTDQMIAAVFCLSLLESMHGEAASYQIHMAGLAKMVELRGGLDHIGLDGLIKRMVLWLDYNHAKVHGSALVFDESHVVGLRPSPFKHLKDPAPSSRSGLHSNHSSESGTSTGFG</sequence>
<proteinExistence type="predicted"/>
<comment type="caution">
    <text evidence="2">The sequence shown here is derived from an EMBL/GenBank/DDBJ whole genome shotgun (WGS) entry which is preliminary data.</text>
</comment>
<feature type="compositionally biased region" description="Low complexity" evidence="1">
    <location>
        <begin position="395"/>
        <end position="409"/>
    </location>
</feature>
<evidence type="ECO:0008006" key="4">
    <source>
        <dbReference type="Google" id="ProtNLM"/>
    </source>
</evidence>
<keyword evidence="3" id="KW-1185">Reference proteome</keyword>
<feature type="region of interest" description="Disordered" evidence="1">
    <location>
        <begin position="390"/>
        <end position="415"/>
    </location>
</feature>